<dbReference type="EMBL" id="QUQM01000008">
    <property type="protein sequence ID" value="KAA8642124.1"/>
    <property type="molecule type" value="Genomic_DNA"/>
</dbReference>
<comment type="subcellular location">
    <subcellularLocation>
        <location evidence="1">Nucleus</location>
    </subcellularLocation>
</comment>
<evidence type="ECO:0008006" key="6">
    <source>
        <dbReference type="Google" id="ProtNLM"/>
    </source>
</evidence>
<feature type="compositionally biased region" description="Basic and acidic residues" evidence="3">
    <location>
        <begin position="1"/>
        <end position="20"/>
    </location>
</feature>
<organism evidence="4 5">
    <name type="scientific">Aspergillus tanneri</name>
    <dbReference type="NCBI Taxonomy" id="1220188"/>
    <lineage>
        <taxon>Eukaryota</taxon>
        <taxon>Fungi</taxon>
        <taxon>Dikarya</taxon>
        <taxon>Ascomycota</taxon>
        <taxon>Pezizomycotina</taxon>
        <taxon>Eurotiomycetes</taxon>
        <taxon>Eurotiomycetidae</taxon>
        <taxon>Eurotiales</taxon>
        <taxon>Aspergillaceae</taxon>
        <taxon>Aspergillus</taxon>
        <taxon>Aspergillus subgen. Circumdati</taxon>
    </lineage>
</organism>
<evidence type="ECO:0000313" key="5">
    <source>
        <dbReference type="Proteomes" id="UP000324241"/>
    </source>
</evidence>
<dbReference type="InterPro" id="IPR021858">
    <property type="entry name" value="Fun_TF"/>
</dbReference>
<evidence type="ECO:0000256" key="1">
    <source>
        <dbReference type="ARBA" id="ARBA00004123"/>
    </source>
</evidence>
<evidence type="ECO:0000313" key="4">
    <source>
        <dbReference type="EMBL" id="KAA8642124.1"/>
    </source>
</evidence>
<sequence>MLLKEARSKSPPKDLEERVRNGLALAASPARDDENDAMKRNPDFSGYPPSCVPSSSSLNADGKEDRPFDAKTRNLSRTTNDGSDAARIDHLEVVPLKPSSNITHLSHLEAHYLQYHMVQGSKLMVNLESDENPLRSLLIPRACSSPLVMNALCAVSAVHLANRTHNSLDAQTAATNYYIQTMSGLRSILSAASGRGYPEETILAVALLCKYEIVRGSVKQWEMHLDALERLVISRGGFASFDEDMTEFLWGLFLYAHNMAKITSRRQFTAISAAETVNISKLDTYVGYTEELIKTCARIADLPLLSCDPVALGLEIHAIDMSLRDWTPTVTKYAAPKGITESTLLRLRLVAECFRDAAYIFLHTTLDKMSRKFTSQNLASLWPSLITLSKGDALECLLERIKSVSLDQHCEYSALTFPLFITGCETGSPASRDLVIRSLSKLEVNFGIGNVKRAKELLHILWEGEETHWLDVLERLNWGLILA</sequence>
<accession>A0A5M9M9X0</accession>
<dbReference type="GO" id="GO:0003700">
    <property type="term" value="F:DNA-binding transcription factor activity"/>
    <property type="evidence" value="ECO:0007669"/>
    <property type="project" value="TreeGrafter"/>
</dbReference>
<dbReference type="VEuPathDB" id="FungiDB:EYZ11_001218"/>
<evidence type="ECO:0000256" key="2">
    <source>
        <dbReference type="ARBA" id="ARBA00023242"/>
    </source>
</evidence>
<name>A0A5M9M9X0_9EURO</name>
<keyword evidence="2" id="KW-0539">Nucleus</keyword>
<dbReference type="Pfam" id="PF11951">
    <property type="entry name" value="Fungal_trans_2"/>
    <property type="match status" value="1"/>
</dbReference>
<dbReference type="GO" id="GO:0005634">
    <property type="term" value="C:nucleus"/>
    <property type="evidence" value="ECO:0007669"/>
    <property type="project" value="UniProtKB-SubCell"/>
</dbReference>
<feature type="region of interest" description="Disordered" evidence="3">
    <location>
        <begin position="1"/>
        <end position="82"/>
    </location>
</feature>
<dbReference type="Proteomes" id="UP000324241">
    <property type="component" value="Unassembled WGS sequence"/>
</dbReference>
<proteinExistence type="predicted"/>
<dbReference type="PANTHER" id="PTHR37534:SF16">
    <property type="entry name" value="ZN(II)2CYS6 TRANSCRIPTION FACTOR (EUROFUNG)-RELATED"/>
    <property type="match status" value="1"/>
</dbReference>
<dbReference type="PANTHER" id="PTHR37534">
    <property type="entry name" value="TRANSCRIPTIONAL ACTIVATOR PROTEIN UGA3"/>
    <property type="match status" value="1"/>
</dbReference>
<dbReference type="OrthoDB" id="3509362at2759"/>
<dbReference type="GeneID" id="54333766"/>
<dbReference type="RefSeq" id="XP_033421486.1">
    <property type="nucleotide sequence ID" value="XM_033575631.1"/>
</dbReference>
<protein>
    <recommendedName>
        <fullName evidence="6">C6 transcription factor</fullName>
    </recommendedName>
</protein>
<dbReference type="GO" id="GO:0045944">
    <property type="term" value="P:positive regulation of transcription by RNA polymerase II"/>
    <property type="evidence" value="ECO:0007669"/>
    <property type="project" value="TreeGrafter"/>
</dbReference>
<dbReference type="GO" id="GO:0000976">
    <property type="term" value="F:transcription cis-regulatory region binding"/>
    <property type="evidence" value="ECO:0007669"/>
    <property type="project" value="TreeGrafter"/>
</dbReference>
<feature type="compositionally biased region" description="Polar residues" evidence="3">
    <location>
        <begin position="73"/>
        <end position="82"/>
    </location>
</feature>
<dbReference type="AlphaFoldDB" id="A0A5M9M9X0"/>
<feature type="compositionally biased region" description="Basic and acidic residues" evidence="3">
    <location>
        <begin position="30"/>
        <end position="42"/>
    </location>
</feature>
<comment type="caution">
    <text evidence="4">The sequence shown here is derived from an EMBL/GenBank/DDBJ whole genome shotgun (WGS) entry which is preliminary data.</text>
</comment>
<feature type="compositionally biased region" description="Basic and acidic residues" evidence="3">
    <location>
        <begin position="61"/>
        <end position="72"/>
    </location>
</feature>
<reference evidence="4 5" key="1">
    <citation type="submission" date="2019-08" db="EMBL/GenBank/DDBJ databases">
        <title>The genome sequence of a newly discovered highly antifungal drug resistant Aspergillus species, Aspergillus tanneri NIH 1004.</title>
        <authorList>
            <person name="Mounaud S."/>
            <person name="Singh I."/>
            <person name="Joardar V."/>
            <person name="Pakala S."/>
            <person name="Pakala S."/>
            <person name="Venepally P."/>
            <person name="Chung J.K."/>
            <person name="Losada L."/>
            <person name="Nierman W.C."/>
        </authorList>
    </citation>
    <scope>NUCLEOTIDE SEQUENCE [LARGE SCALE GENOMIC DNA]</scope>
    <source>
        <strain evidence="4 5">NIH1004</strain>
    </source>
</reference>
<dbReference type="VEuPathDB" id="FungiDB:EYZ11_001231"/>
<gene>
    <name evidence="4" type="ORF">ATNIH1004_011065</name>
</gene>
<evidence type="ECO:0000256" key="3">
    <source>
        <dbReference type="SAM" id="MobiDB-lite"/>
    </source>
</evidence>